<organism evidence="2 3">
    <name type="scientific">Blastopirellula marina DSM 3645</name>
    <dbReference type="NCBI Taxonomy" id="314230"/>
    <lineage>
        <taxon>Bacteria</taxon>
        <taxon>Pseudomonadati</taxon>
        <taxon>Planctomycetota</taxon>
        <taxon>Planctomycetia</taxon>
        <taxon>Pirellulales</taxon>
        <taxon>Pirellulaceae</taxon>
        <taxon>Blastopirellula</taxon>
    </lineage>
</organism>
<feature type="compositionally biased region" description="Basic residues" evidence="1">
    <location>
        <begin position="1"/>
        <end position="13"/>
    </location>
</feature>
<gene>
    <name evidence="2" type="ORF">DSM3645_03618</name>
</gene>
<feature type="region of interest" description="Disordered" evidence="1">
    <location>
        <begin position="1"/>
        <end position="30"/>
    </location>
</feature>
<dbReference type="STRING" id="314230.DSM3645_03618"/>
<protein>
    <submittedName>
        <fullName evidence="2">Uncharacterized protein</fullName>
    </submittedName>
</protein>
<comment type="caution">
    <text evidence="2">The sequence shown here is derived from an EMBL/GenBank/DDBJ whole genome shotgun (WGS) entry which is preliminary data.</text>
</comment>
<dbReference type="HOGENOM" id="CLU_2714295_0_0_0"/>
<evidence type="ECO:0000256" key="1">
    <source>
        <dbReference type="SAM" id="MobiDB-lite"/>
    </source>
</evidence>
<dbReference type="AlphaFoldDB" id="A3ZW35"/>
<proteinExistence type="predicted"/>
<evidence type="ECO:0000313" key="3">
    <source>
        <dbReference type="Proteomes" id="UP000004358"/>
    </source>
</evidence>
<accession>A3ZW35</accession>
<evidence type="ECO:0000313" key="2">
    <source>
        <dbReference type="EMBL" id="EAQ79533.1"/>
    </source>
</evidence>
<reference evidence="2 3" key="1">
    <citation type="submission" date="2006-02" db="EMBL/GenBank/DDBJ databases">
        <authorList>
            <person name="Amann R."/>
            <person name="Ferriera S."/>
            <person name="Johnson J."/>
            <person name="Kravitz S."/>
            <person name="Halpern A."/>
            <person name="Remington K."/>
            <person name="Beeson K."/>
            <person name="Tran B."/>
            <person name="Rogers Y.-H."/>
            <person name="Friedman R."/>
            <person name="Venter J.C."/>
        </authorList>
    </citation>
    <scope>NUCLEOTIDE SEQUENCE [LARGE SCALE GENOMIC DNA]</scope>
    <source>
        <strain evidence="2 3">DSM 3645</strain>
    </source>
</reference>
<name>A3ZW35_9BACT</name>
<dbReference type="Proteomes" id="UP000004358">
    <property type="component" value="Unassembled WGS sequence"/>
</dbReference>
<dbReference type="EMBL" id="AANZ01000014">
    <property type="protein sequence ID" value="EAQ79533.1"/>
    <property type="molecule type" value="Genomic_DNA"/>
</dbReference>
<sequence length="72" mass="7849">MDQKRPLPKKSPRIRLSANRPGTKGSQAVHGWPACLSGPTSLVSGLNPQSEFMRRLGGRLTFPYACSLPTEN</sequence>